<dbReference type="PANTHER" id="PTHR15960:SF5">
    <property type="entry name" value="LD44032P"/>
    <property type="match status" value="1"/>
</dbReference>
<dbReference type="Proteomes" id="UP000829196">
    <property type="component" value="Unassembled WGS sequence"/>
</dbReference>
<protein>
    <recommendedName>
        <fullName evidence="4">UBA domain-containing protein</fullName>
    </recommendedName>
</protein>
<evidence type="ECO:0000313" key="2">
    <source>
        <dbReference type="EMBL" id="KAI0522672.1"/>
    </source>
</evidence>
<comment type="caution">
    <text evidence="2">The sequence shown here is derived from an EMBL/GenBank/DDBJ whole genome shotgun (WGS) entry which is preliminary data.</text>
</comment>
<organism evidence="2 3">
    <name type="scientific">Dendrobium nobile</name>
    <name type="common">Orchid</name>
    <dbReference type="NCBI Taxonomy" id="94219"/>
    <lineage>
        <taxon>Eukaryota</taxon>
        <taxon>Viridiplantae</taxon>
        <taxon>Streptophyta</taxon>
        <taxon>Embryophyta</taxon>
        <taxon>Tracheophyta</taxon>
        <taxon>Spermatophyta</taxon>
        <taxon>Magnoliopsida</taxon>
        <taxon>Liliopsida</taxon>
        <taxon>Asparagales</taxon>
        <taxon>Orchidaceae</taxon>
        <taxon>Epidendroideae</taxon>
        <taxon>Malaxideae</taxon>
        <taxon>Dendrobiinae</taxon>
        <taxon>Dendrobium</taxon>
    </lineage>
</organism>
<reference evidence="2" key="1">
    <citation type="journal article" date="2022" name="Front. Genet.">
        <title>Chromosome-Scale Assembly of the Dendrobium nobile Genome Provides Insights Into the Molecular Mechanism of the Biosynthesis of the Medicinal Active Ingredient of Dendrobium.</title>
        <authorList>
            <person name="Xu Q."/>
            <person name="Niu S.-C."/>
            <person name="Li K.-L."/>
            <person name="Zheng P.-J."/>
            <person name="Zhang X.-J."/>
            <person name="Jia Y."/>
            <person name="Liu Y."/>
            <person name="Niu Y.-X."/>
            <person name="Yu L.-H."/>
            <person name="Chen D.-F."/>
            <person name="Zhang G.-Q."/>
        </authorList>
    </citation>
    <scope>NUCLEOTIDE SEQUENCE</scope>
    <source>
        <tissue evidence="2">Leaf</tissue>
    </source>
</reference>
<dbReference type="EMBL" id="JAGYWB010000005">
    <property type="protein sequence ID" value="KAI0522672.1"/>
    <property type="molecule type" value="Genomic_DNA"/>
</dbReference>
<feature type="region of interest" description="Disordered" evidence="1">
    <location>
        <begin position="107"/>
        <end position="126"/>
    </location>
</feature>
<dbReference type="GO" id="GO:0000813">
    <property type="term" value="C:ESCRT I complex"/>
    <property type="evidence" value="ECO:0007669"/>
    <property type="project" value="InterPro"/>
</dbReference>
<evidence type="ECO:0000256" key="1">
    <source>
        <dbReference type="SAM" id="MobiDB-lite"/>
    </source>
</evidence>
<dbReference type="InterPro" id="IPR042575">
    <property type="entry name" value="UBAP1_C"/>
</dbReference>
<evidence type="ECO:0008006" key="4">
    <source>
        <dbReference type="Google" id="ProtNLM"/>
    </source>
</evidence>
<dbReference type="PANTHER" id="PTHR15960">
    <property type="entry name" value="LD44032P"/>
    <property type="match status" value="1"/>
</dbReference>
<gene>
    <name evidence="2" type="ORF">KFK09_005057</name>
</gene>
<keyword evidence="3" id="KW-1185">Reference proteome</keyword>
<feature type="region of interest" description="Disordered" evidence="1">
    <location>
        <begin position="14"/>
        <end position="47"/>
    </location>
</feature>
<dbReference type="InterPro" id="IPR009060">
    <property type="entry name" value="UBA-like_sf"/>
</dbReference>
<accession>A0A8T3BX61</accession>
<dbReference type="Gene3D" id="1.20.120.1920">
    <property type="entry name" value="UBAP1 SOUBA domain"/>
    <property type="match status" value="1"/>
</dbReference>
<sequence length="198" mass="21681">MDYDYRNRAAAPYRPTGAGSSFYPRVGQAATQPVGRGPPYNQSAPPASSGLGIKVVLKPEYRMNPPPQLAPQLAEVPRCTFQFDFDFERRILAEAEKGNQNWIKIASESQPSKAAPSTSMSSTGDPLVDKYVNEGLPREAASLGVLNYGDNPVKVREFVRGYNLLREMGFASKNVTEALAMYDNDTDKAIAHFLNSSS</sequence>
<evidence type="ECO:0000313" key="3">
    <source>
        <dbReference type="Proteomes" id="UP000829196"/>
    </source>
</evidence>
<proteinExistence type="predicted"/>
<dbReference type="SUPFAM" id="SSF46934">
    <property type="entry name" value="UBA-like"/>
    <property type="match status" value="1"/>
</dbReference>
<dbReference type="AlphaFoldDB" id="A0A8T3BX61"/>
<dbReference type="GO" id="GO:0043130">
    <property type="term" value="F:ubiquitin binding"/>
    <property type="evidence" value="ECO:0007669"/>
    <property type="project" value="InterPro"/>
</dbReference>
<feature type="compositionally biased region" description="Polar residues" evidence="1">
    <location>
        <begin position="107"/>
        <end position="124"/>
    </location>
</feature>
<dbReference type="OrthoDB" id="2018023at2759"/>
<name>A0A8T3BX61_DENNO</name>
<dbReference type="GO" id="GO:0043162">
    <property type="term" value="P:ubiquitin-dependent protein catabolic process via the multivesicular body sorting pathway"/>
    <property type="evidence" value="ECO:0007669"/>
    <property type="project" value="InterPro"/>
</dbReference>
<dbReference type="InterPro" id="IPR038870">
    <property type="entry name" value="UBAP1"/>
</dbReference>
<dbReference type="SMR" id="A0A8T3BX61"/>
<dbReference type="CDD" id="cd14316">
    <property type="entry name" value="UBA2_UBAP1_like"/>
    <property type="match status" value="1"/>
</dbReference>